<evidence type="ECO:0000313" key="1">
    <source>
        <dbReference type="EMBL" id="CAG8469859.1"/>
    </source>
</evidence>
<organism evidence="1 2">
    <name type="scientific">Acaulospora colombiana</name>
    <dbReference type="NCBI Taxonomy" id="27376"/>
    <lineage>
        <taxon>Eukaryota</taxon>
        <taxon>Fungi</taxon>
        <taxon>Fungi incertae sedis</taxon>
        <taxon>Mucoromycota</taxon>
        <taxon>Glomeromycotina</taxon>
        <taxon>Glomeromycetes</taxon>
        <taxon>Diversisporales</taxon>
        <taxon>Acaulosporaceae</taxon>
        <taxon>Acaulospora</taxon>
    </lineage>
</organism>
<keyword evidence="2" id="KW-1185">Reference proteome</keyword>
<proteinExistence type="predicted"/>
<accession>A0ACA9KEY0</accession>
<dbReference type="Proteomes" id="UP000789525">
    <property type="component" value="Unassembled WGS sequence"/>
</dbReference>
<dbReference type="EMBL" id="CAJVPT010001842">
    <property type="protein sequence ID" value="CAG8469859.1"/>
    <property type="molecule type" value="Genomic_DNA"/>
</dbReference>
<protein>
    <submittedName>
        <fullName evidence="1">7187_t:CDS:1</fullName>
    </submittedName>
</protein>
<name>A0ACA9KEY0_9GLOM</name>
<sequence length="458" mass="51213">MVGEIVLNISMTSDDENRKEALLVELIDTGIGIDPKFITHIWDSFSQEDASATRPHGGTGLGLSICKNLVTINGGKLGVTSELGKGSRFWFTWNVGPVFQVQPVENIQSLSTFLSDKRILVIDPVTTARNSLVRLINNERTDAFDTAKEGTASAKMLRERHNEQYDLVFFNVLEDNVQEVIKAAKELREICGNDNLLIILMVFWSAEGHVMGQEVMKEIGDQVITMRKPITQKRILNYLLNREISKPHNSVESPADLSAEVYHDRNDSQSNSNDAEDVNMLIDEKSSSNDQKSARKPNLKRTTPVVDEDRKLKSRTRLTSKSKCILCVEDNPINLRVIQHQLTRLGYQSLSATNGQEAVNLLAELANYLDDPNSPSNHRAEISLILMDCAMPIMSGHEASKIIRAMKPPISQIPIIALTAEAVLGSKEKCLESGMSDYLTKPLKMEQLEEMLLKWLND</sequence>
<gene>
    <name evidence="1" type="ORF">ACOLOM_LOCUS1541</name>
</gene>
<comment type="caution">
    <text evidence="1">The sequence shown here is derived from an EMBL/GenBank/DDBJ whole genome shotgun (WGS) entry which is preliminary data.</text>
</comment>
<reference evidence="1" key="1">
    <citation type="submission" date="2021-06" db="EMBL/GenBank/DDBJ databases">
        <authorList>
            <person name="Kallberg Y."/>
            <person name="Tangrot J."/>
            <person name="Rosling A."/>
        </authorList>
    </citation>
    <scope>NUCLEOTIDE SEQUENCE</scope>
    <source>
        <strain evidence="1">CL356</strain>
    </source>
</reference>
<evidence type="ECO:0000313" key="2">
    <source>
        <dbReference type="Proteomes" id="UP000789525"/>
    </source>
</evidence>